<keyword evidence="2 8" id="KW-0859">Xylose metabolism</keyword>
<dbReference type="PROSITE" id="PS00445">
    <property type="entry name" value="FGGY_KINASES_2"/>
    <property type="match status" value="1"/>
</dbReference>
<comment type="catalytic activity">
    <reaction evidence="8 10">
        <text>D-xylulose + ATP = D-xylulose 5-phosphate + ADP + H(+)</text>
        <dbReference type="Rhea" id="RHEA:10964"/>
        <dbReference type="ChEBI" id="CHEBI:15378"/>
        <dbReference type="ChEBI" id="CHEBI:17140"/>
        <dbReference type="ChEBI" id="CHEBI:30616"/>
        <dbReference type="ChEBI" id="CHEBI:57737"/>
        <dbReference type="ChEBI" id="CHEBI:456216"/>
        <dbReference type="EC" id="2.7.1.17"/>
    </reaction>
</comment>
<keyword evidence="14" id="KW-1185">Reference proteome</keyword>
<dbReference type="HOGENOM" id="CLU_009281_3_0_0"/>
<evidence type="ECO:0000256" key="4">
    <source>
        <dbReference type="ARBA" id="ARBA00022741"/>
    </source>
</evidence>
<evidence type="ECO:0000313" key="14">
    <source>
        <dbReference type="Proteomes" id="UP000000445"/>
    </source>
</evidence>
<evidence type="ECO:0000256" key="6">
    <source>
        <dbReference type="ARBA" id="ARBA00022840"/>
    </source>
</evidence>
<dbReference type="SUPFAM" id="SSF53067">
    <property type="entry name" value="Actin-like ATPase domain"/>
    <property type="match status" value="2"/>
</dbReference>
<feature type="domain" description="Carbohydrate kinase FGGY C-terminal" evidence="12">
    <location>
        <begin position="259"/>
        <end position="442"/>
    </location>
</feature>
<dbReference type="Pfam" id="PF00370">
    <property type="entry name" value="FGGY_N"/>
    <property type="match status" value="1"/>
</dbReference>
<dbReference type="InterPro" id="IPR018483">
    <property type="entry name" value="Carb_kinase_FGGY_CS"/>
</dbReference>
<comment type="function">
    <text evidence="8">Catalyzes the phosphorylation of D-xylulose to D-xylulose 5-phosphate.</text>
</comment>
<dbReference type="GO" id="GO:0042732">
    <property type="term" value="P:D-xylose metabolic process"/>
    <property type="evidence" value="ECO:0007669"/>
    <property type="project" value="UniProtKB-KW"/>
</dbReference>
<dbReference type="HAMAP" id="MF_02220">
    <property type="entry name" value="XylB"/>
    <property type="match status" value="1"/>
</dbReference>
<gene>
    <name evidence="8 10" type="primary">xylB</name>
    <name evidence="13" type="ordered locus">CTN_0574</name>
</gene>
<proteinExistence type="inferred from homology"/>
<evidence type="ECO:0000259" key="11">
    <source>
        <dbReference type="Pfam" id="PF00370"/>
    </source>
</evidence>
<dbReference type="GO" id="GO:0004856">
    <property type="term" value="F:D-xylulokinase activity"/>
    <property type="evidence" value="ECO:0007669"/>
    <property type="project" value="UniProtKB-UniRule"/>
</dbReference>
<dbReference type="Gene3D" id="3.30.420.40">
    <property type="match status" value="2"/>
</dbReference>
<dbReference type="EMBL" id="CP000916">
    <property type="protein sequence ID" value="ACM22750.1"/>
    <property type="molecule type" value="Genomic_DNA"/>
</dbReference>
<keyword evidence="7 8" id="KW-0119">Carbohydrate metabolism</keyword>
<feature type="active site" description="Proton acceptor" evidence="8">
    <location>
        <position position="242"/>
    </location>
</feature>
<evidence type="ECO:0000256" key="10">
    <source>
        <dbReference type="RuleBase" id="RU364073"/>
    </source>
</evidence>
<dbReference type="PROSITE" id="PS00933">
    <property type="entry name" value="FGGY_KINASES_1"/>
    <property type="match status" value="1"/>
</dbReference>
<evidence type="ECO:0000256" key="2">
    <source>
        <dbReference type="ARBA" id="ARBA00022629"/>
    </source>
</evidence>
<sequence>MMDLYVGLDVGTTGVKGILVNEKGEILFASSERLSMITPQPAWAEQDPLSWWEAVRKILKELSGRSEEIGGKIRAISTSGQMHSLVAIDNTGKVLRNAILWCDQRTYEECEEATQILGGEENVLKLVGNPILPGFTLPKILWIRKHEPEIYEKIAKIMLPKDFINYMLTGAVKTEHSDASGTVMYSVSKMEWNEDVLKELKIPEHILPEIIPSNGVVGRVKPDVAKFLGLSEDTLVIGGGADNACAALGIAVVEPGDVMVSLGTSGTVLAPTKGKEPDPKGRVHFFAHTVPNTRYHMGVMLSATYSLEWFKEKFLSEDYDRINDEVEKVPIGSNGIVFLPYLNGERTPHRDPFARGVFFGISSYNTKWDMVRAIFEGVAFGIKDSFDILKELGVELNNVRITGGGSKSKVWNRMLADMTGLRIQKPVVDEGASYGAAILAVSGATKEDPAKISKEWFGVKSYTDPVFENTEVYEKLHEKFKKLYTSLKEMFRT</sequence>
<evidence type="ECO:0000256" key="8">
    <source>
        <dbReference type="HAMAP-Rule" id="MF_02220"/>
    </source>
</evidence>
<protein>
    <recommendedName>
        <fullName evidence="8 10">Xylulose kinase</fullName>
        <shortName evidence="8 10">Xylulokinase</shortName>
        <ecNumber evidence="8 10">2.7.1.17</ecNumber>
    </recommendedName>
</protein>
<reference evidence="13 14" key="1">
    <citation type="journal article" date="2009" name="Biosci. Biotechnol. Biochem.">
        <title>WeGAS: a web-based microbial genome annotation system.</title>
        <authorList>
            <person name="Lee D."/>
            <person name="Seo H."/>
            <person name="Park C."/>
            <person name="Park K."/>
        </authorList>
    </citation>
    <scope>NUCLEOTIDE SEQUENCE [LARGE SCALE GENOMIC DNA]</scope>
    <source>
        <strain evidence="14">ATCC 49049 / DSM 4359 / NBRC 107923 / NS-E</strain>
    </source>
</reference>
<dbReference type="Pfam" id="PF02782">
    <property type="entry name" value="FGGY_C"/>
    <property type="match status" value="1"/>
</dbReference>
<dbReference type="CDD" id="cd07808">
    <property type="entry name" value="ASKHA_NBD_FGGY_EcXK-like"/>
    <property type="match status" value="1"/>
</dbReference>
<dbReference type="InterPro" id="IPR018484">
    <property type="entry name" value="FGGY_N"/>
</dbReference>
<evidence type="ECO:0000313" key="13">
    <source>
        <dbReference type="EMBL" id="ACM22750.1"/>
    </source>
</evidence>
<evidence type="ECO:0000256" key="9">
    <source>
        <dbReference type="RuleBase" id="RU003733"/>
    </source>
</evidence>
<dbReference type="InterPro" id="IPR043129">
    <property type="entry name" value="ATPase_NBD"/>
</dbReference>
<dbReference type="InterPro" id="IPR050406">
    <property type="entry name" value="FGGY_Carb_Kinase"/>
</dbReference>
<dbReference type="PANTHER" id="PTHR43095">
    <property type="entry name" value="SUGAR KINASE"/>
    <property type="match status" value="1"/>
</dbReference>
<dbReference type="PIRSF" id="PIRSF000538">
    <property type="entry name" value="GlpK"/>
    <property type="match status" value="1"/>
</dbReference>
<evidence type="ECO:0000256" key="3">
    <source>
        <dbReference type="ARBA" id="ARBA00022679"/>
    </source>
</evidence>
<dbReference type="STRING" id="309803.CTN_0574"/>
<organism evidence="13 14">
    <name type="scientific">Thermotoga neapolitana (strain ATCC 49049 / DSM 4359 / NBRC 107923 / NS-E)</name>
    <dbReference type="NCBI Taxonomy" id="309803"/>
    <lineage>
        <taxon>Bacteria</taxon>
        <taxon>Thermotogati</taxon>
        <taxon>Thermotogota</taxon>
        <taxon>Thermotogae</taxon>
        <taxon>Thermotogales</taxon>
        <taxon>Thermotogaceae</taxon>
        <taxon>Thermotoga</taxon>
    </lineage>
</organism>
<dbReference type="PANTHER" id="PTHR43095:SF5">
    <property type="entry name" value="XYLULOSE KINASE"/>
    <property type="match status" value="1"/>
</dbReference>
<comment type="similarity">
    <text evidence="1 8 9">Belongs to the FGGY kinase family.</text>
</comment>
<evidence type="ECO:0000259" key="12">
    <source>
        <dbReference type="Pfam" id="PF02782"/>
    </source>
</evidence>
<dbReference type="eggNOG" id="COG1070">
    <property type="taxonomic scope" value="Bacteria"/>
</dbReference>
<feature type="binding site" evidence="8">
    <location>
        <begin position="82"/>
        <end position="83"/>
    </location>
    <ligand>
        <name>substrate</name>
    </ligand>
</feature>
<keyword evidence="3 8" id="KW-0808">Transferase</keyword>
<dbReference type="GO" id="GO:0005524">
    <property type="term" value="F:ATP binding"/>
    <property type="evidence" value="ECO:0007669"/>
    <property type="project" value="UniProtKB-UniRule"/>
</dbReference>
<dbReference type="EC" id="2.7.1.17" evidence="8 10"/>
<dbReference type="InterPro" id="IPR018485">
    <property type="entry name" value="FGGY_C"/>
</dbReference>
<dbReference type="KEGG" id="tna:CTN_0574"/>
<feature type="site" description="Important for activity" evidence="8">
    <location>
        <position position="9"/>
    </location>
</feature>
<dbReference type="NCBIfam" id="TIGR01312">
    <property type="entry name" value="XylB"/>
    <property type="match status" value="1"/>
</dbReference>
<keyword evidence="4 8" id="KW-0547">Nucleotide-binding</keyword>
<evidence type="ECO:0000256" key="1">
    <source>
        <dbReference type="ARBA" id="ARBA00009156"/>
    </source>
</evidence>
<keyword evidence="5 8" id="KW-0418">Kinase</keyword>
<feature type="domain" description="Carbohydrate kinase FGGY N-terminal" evidence="11">
    <location>
        <begin position="4"/>
        <end position="249"/>
    </location>
</feature>
<evidence type="ECO:0000256" key="7">
    <source>
        <dbReference type="ARBA" id="ARBA00023277"/>
    </source>
</evidence>
<evidence type="ECO:0000256" key="5">
    <source>
        <dbReference type="ARBA" id="ARBA00022777"/>
    </source>
</evidence>
<keyword evidence="6 8" id="KW-0067">ATP-binding</keyword>
<dbReference type="InterPro" id="IPR006000">
    <property type="entry name" value="Xylulokinase"/>
</dbReference>
<dbReference type="GO" id="GO:0005998">
    <property type="term" value="P:xylulose catabolic process"/>
    <property type="evidence" value="ECO:0007669"/>
    <property type="project" value="UniProtKB-UniRule"/>
</dbReference>
<accession>B9K717</accession>
<dbReference type="InterPro" id="IPR000577">
    <property type="entry name" value="Carb_kinase_FGGY"/>
</dbReference>
<name>B9K717_THENN</name>
<dbReference type="AlphaFoldDB" id="B9K717"/>
<dbReference type="Proteomes" id="UP000000445">
    <property type="component" value="Chromosome"/>
</dbReference>